<dbReference type="InterPro" id="IPR050863">
    <property type="entry name" value="CenT-Element_Derived"/>
</dbReference>
<keyword evidence="4" id="KW-0238">DNA-binding</keyword>
<feature type="domain" description="HTH CENPB-type" evidence="8">
    <location>
        <begin position="154"/>
        <end position="227"/>
    </location>
</feature>
<dbReference type="OMA" id="MFCPQCT"/>
<dbReference type="InterPro" id="IPR001965">
    <property type="entry name" value="Znf_PHD"/>
</dbReference>
<gene>
    <name evidence="10" type="primary">LOC110979164</name>
</gene>
<keyword evidence="1" id="KW-0479">Metal-binding</keyword>
<evidence type="ECO:0000256" key="5">
    <source>
        <dbReference type="PROSITE-ProRule" id="PRU00146"/>
    </source>
</evidence>
<dbReference type="Pfam" id="PF00628">
    <property type="entry name" value="PHD"/>
    <property type="match status" value="1"/>
</dbReference>
<dbReference type="CDD" id="cd15517">
    <property type="entry name" value="PHD_TCF19_like"/>
    <property type="match status" value="1"/>
</dbReference>
<dbReference type="InterPro" id="IPR013083">
    <property type="entry name" value="Znf_RING/FYVE/PHD"/>
</dbReference>
<dbReference type="PROSITE" id="PS50016">
    <property type="entry name" value="ZF_PHD_2"/>
    <property type="match status" value="1"/>
</dbReference>
<organism evidence="9 10">
    <name type="scientific">Acanthaster planci</name>
    <name type="common">Crown-of-thorns starfish</name>
    <dbReference type="NCBI Taxonomy" id="133434"/>
    <lineage>
        <taxon>Eukaryota</taxon>
        <taxon>Metazoa</taxon>
        <taxon>Echinodermata</taxon>
        <taxon>Eleutherozoa</taxon>
        <taxon>Asterozoa</taxon>
        <taxon>Asteroidea</taxon>
        <taxon>Valvatacea</taxon>
        <taxon>Valvatida</taxon>
        <taxon>Acanthasteridae</taxon>
        <taxon>Acanthaster</taxon>
    </lineage>
</organism>
<evidence type="ECO:0000256" key="3">
    <source>
        <dbReference type="ARBA" id="ARBA00022833"/>
    </source>
</evidence>
<evidence type="ECO:0000256" key="1">
    <source>
        <dbReference type="ARBA" id="ARBA00022723"/>
    </source>
</evidence>
<dbReference type="InterPro" id="IPR011011">
    <property type="entry name" value="Znf_FYVE_PHD"/>
</dbReference>
<accession>A0A8B7YFJ1</accession>
<reference evidence="10" key="1">
    <citation type="submission" date="2025-08" db="UniProtKB">
        <authorList>
            <consortium name="RefSeq"/>
        </authorList>
    </citation>
    <scope>IDENTIFICATION</scope>
</reference>
<dbReference type="SUPFAM" id="SSF57903">
    <property type="entry name" value="FYVE/PHD zinc finger"/>
    <property type="match status" value="1"/>
</dbReference>
<dbReference type="InterPro" id="IPR004875">
    <property type="entry name" value="DDE_SF_endonuclease_dom"/>
</dbReference>
<dbReference type="Proteomes" id="UP000694845">
    <property type="component" value="Unplaced"/>
</dbReference>
<feature type="compositionally biased region" description="Acidic residues" evidence="6">
    <location>
        <begin position="517"/>
        <end position="530"/>
    </location>
</feature>
<dbReference type="PANTHER" id="PTHR19303:SF57">
    <property type="entry name" value="HTH CENPB-TYPE DOMAIN-CONTAINING PROTEIN"/>
    <property type="match status" value="1"/>
</dbReference>
<dbReference type="Gene3D" id="3.30.40.10">
    <property type="entry name" value="Zinc/RING finger domain, C3HC4 (zinc finger)"/>
    <property type="match status" value="1"/>
</dbReference>
<proteinExistence type="predicted"/>
<dbReference type="GO" id="GO:0005634">
    <property type="term" value="C:nucleus"/>
    <property type="evidence" value="ECO:0007669"/>
    <property type="project" value="TreeGrafter"/>
</dbReference>
<evidence type="ECO:0000256" key="4">
    <source>
        <dbReference type="ARBA" id="ARBA00023125"/>
    </source>
</evidence>
<feature type="region of interest" description="Disordered" evidence="6">
    <location>
        <begin position="1"/>
        <end position="45"/>
    </location>
</feature>
<dbReference type="Pfam" id="PF03221">
    <property type="entry name" value="HTH_Tnp_Tc5"/>
    <property type="match status" value="1"/>
</dbReference>
<dbReference type="PANTHER" id="PTHR19303">
    <property type="entry name" value="TRANSPOSON"/>
    <property type="match status" value="1"/>
</dbReference>
<evidence type="ECO:0000313" key="10">
    <source>
        <dbReference type="RefSeq" id="XP_022090421.1"/>
    </source>
</evidence>
<evidence type="ECO:0000259" key="8">
    <source>
        <dbReference type="PROSITE" id="PS51253"/>
    </source>
</evidence>
<keyword evidence="3" id="KW-0862">Zinc</keyword>
<keyword evidence="9" id="KW-1185">Reference proteome</keyword>
<dbReference type="SMART" id="SM00249">
    <property type="entry name" value="PHD"/>
    <property type="match status" value="1"/>
</dbReference>
<evidence type="ECO:0000256" key="6">
    <source>
        <dbReference type="SAM" id="MobiDB-lite"/>
    </source>
</evidence>
<dbReference type="GO" id="GO:0008270">
    <property type="term" value="F:zinc ion binding"/>
    <property type="evidence" value="ECO:0007669"/>
    <property type="project" value="UniProtKB-KW"/>
</dbReference>
<feature type="region of interest" description="Disordered" evidence="6">
    <location>
        <begin position="506"/>
        <end position="531"/>
    </location>
</feature>
<dbReference type="RefSeq" id="XP_022090421.1">
    <property type="nucleotide sequence ID" value="XM_022234729.1"/>
</dbReference>
<feature type="domain" description="PHD-type" evidence="7">
    <location>
        <begin position="640"/>
        <end position="696"/>
    </location>
</feature>
<sequence length="706" mass="80569">MAKNVRRAQNAAKQKLSRSRAQQTPQHKQGRVVKKQKAKARRTSTRQAIKQIRRMKQEDSQQIKIKITKETFQKDTKKKKVCKKFRSTDYKRVGLDHPTSSPAIGKMSENDRIKCAMNDLASGRFRFVSKAAAYWQVHAAKLYRRHSGGVPLDARRGPKRVLTEKEEAALVDWVVTMGKKGFPVAPGMVCDAVKLFFKKEGNLFTNDRPSHTWYHKFVRRHTKLQEGLKMSRLTAICRADQTKTVIDEWFNELLKTFTDLQVTDKPERIWCFGQTGFELNKRTQRMVMTCRATGRVPMSSPELDDYEQRREVEIFVCANAAGNLLPPFIICKGLKHAPKDSSFLDSTPRGSRALLLEGYSAGEDNFGNWVQNHLIPNLGEERPVVLLVDLNENEISYGAYSAASRHGIHLFRIPPQAAAVLLPLNIGDEGEFKSSWLMKWVKGNRHVPVNFKNVGSVISEAWPNVENPEAIRTCFIQSGVYPLDRDMVDDEHLPTGDFKFLDGINLPEDKDAGDHNEDSEDDRMDGEEGNNDSLTQQLFQEHIPESKQPIASLLLFQRLDDTLEKSTRETYRTCVESGLDLLEDPLFIVWKKLYTEAFRNDPNVPLTSVEEVVVTTEKCSQQEARDSILVEGLGQEDGERAICPVCKEQFGDDEEEWICCDGDCQMWFHVHCLPPELVTPAILEDKEMFCPQCTKSRKAQEEYVQE</sequence>
<dbReference type="PROSITE" id="PS51253">
    <property type="entry name" value="HTH_CENPB"/>
    <property type="match status" value="1"/>
</dbReference>
<dbReference type="OrthoDB" id="7697906at2759"/>
<dbReference type="Pfam" id="PF03184">
    <property type="entry name" value="DDE_1"/>
    <property type="match status" value="1"/>
</dbReference>
<dbReference type="InterPro" id="IPR006600">
    <property type="entry name" value="HTH_CenpB_DNA-bd_dom"/>
</dbReference>
<dbReference type="SMART" id="SM00674">
    <property type="entry name" value="CENPB"/>
    <property type="match status" value="1"/>
</dbReference>
<evidence type="ECO:0000259" key="7">
    <source>
        <dbReference type="PROSITE" id="PS50016"/>
    </source>
</evidence>
<name>A0A8B7YFJ1_ACAPL</name>
<feature type="compositionally biased region" description="Basic residues" evidence="6">
    <location>
        <begin position="28"/>
        <end position="44"/>
    </location>
</feature>
<protein>
    <submittedName>
        <fullName evidence="10">Uncharacterized protein LOC110979164 isoform X1</fullName>
    </submittedName>
</protein>
<dbReference type="InterPro" id="IPR019787">
    <property type="entry name" value="Znf_PHD-finger"/>
</dbReference>
<dbReference type="GeneID" id="110979164"/>
<evidence type="ECO:0000256" key="2">
    <source>
        <dbReference type="ARBA" id="ARBA00022771"/>
    </source>
</evidence>
<evidence type="ECO:0000313" key="9">
    <source>
        <dbReference type="Proteomes" id="UP000694845"/>
    </source>
</evidence>
<feature type="compositionally biased region" description="Basic and acidic residues" evidence="6">
    <location>
        <begin position="507"/>
        <end position="516"/>
    </location>
</feature>
<dbReference type="GO" id="GO:0003677">
    <property type="term" value="F:DNA binding"/>
    <property type="evidence" value="ECO:0007669"/>
    <property type="project" value="UniProtKB-KW"/>
</dbReference>
<dbReference type="KEGG" id="aplc:110979164"/>
<dbReference type="AlphaFoldDB" id="A0A8B7YFJ1"/>
<keyword evidence="2 5" id="KW-0863">Zinc-finger</keyword>